<dbReference type="InterPro" id="IPR036860">
    <property type="entry name" value="SH2_dom_sf"/>
</dbReference>
<feature type="domain" description="SH2" evidence="4">
    <location>
        <begin position="434"/>
        <end position="532"/>
    </location>
</feature>
<dbReference type="SUPFAM" id="SSF55550">
    <property type="entry name" value="SH2 domain"/>
    <property type="match status" value="1"/>
</dbReference>
<evidence type="ECO:0000256" key="1">
    <source>
        <dbReference type="ARBA" id="ARBA00022999"/>
    </source>
</evidence>
<dbReference type="Pfam" id="PF00017">
    <property type="entry name" value="SH2"/>
    <property type="match status" value="1"/>
</dbReference>
<feature type="compositionally biased region" description="Basic and acidic residues" evidence="3">
    <location>
        <begin position="355"/>
        <end position="385"/>
    </location>
</feature>
<gene>
    <name evidence="5" type="ORF">C0Q70_20695</name>
</gene>
<feature type="compositionally biased region" description="Basic and acidic residues" evidence="3">
    <location>
        <begin position="114"/>
        <end position="123"/>
    </location>
</feature>
<dbReference type="InterPro" id="IPR051846">
    <property type="entry name" value="SH2_domain_adapters"/>
</dbReference>
<feature type="compositionally biased region" description="Basic and acidic residues" evidence="3">
    <location>
        <begin position="175"/>
        <end position="186"/>
    </location>
</feature>
<dbReference type="Proteomes" id="UP000245119">
    <property type="component" value="Linkage Group LG13"/>
</dbReference>
<evidence type="ECO:0000313" key="6">
    <source>
        <dbReference type="Proteomes" id="UP000245119"/>
    </source>
</evidence>
<evidence type="ECO:0000259" key="4">
    <source>
        <dbReference type="PROSITE" id="PS50001"/>
    </source>
</evidence>
<dbReference type="Gene3D" id="3.30.505.10">
    <property type="entry name" value="SH2 domain"/>
    <property type="match status" value="1"/>
</dbReference>
<dbReference type="OrthoDB" id="5914531at2759"/>
<protein>
    <recommendedName>
        <fullName evidence="4">SH2 domain-containing protein</fullName>
    </recommendedName>
</protein>
<evidence type="ECO:0000256" key="3">
    <source>
        <dbReference type="SAM" id="MobiDB-lite"/>
    </source>
</evidence>
<comment type="caution">
    <text evidence="5">The sequence shown here is derived from an EMBL/GenBank/DDBJ whole genome shotgun (WGS) entry which is preliminary data.</text>
</comment>
<name>A0A2T7NGA3_POMCA</name>
<sequence>MFTRTFPLQGSRKYEERGEVISVVLVKLCGTSAQRVDSAFQSVKDVFPQSHPKMDSRMLRCYLSDPVERYTEKDLPPVVPRLGRCHSCDEERIKDYTEPLDAKKFVWGKTESAKHVEESDMPHQNKNPNRIPGKSLVVSDYDIPPSRDDDNHLTSGGSTSSIASLSKQGGAGRGRSGEDLDSDRYNHSSLSSLSHQTSNNSGSGSLAEGQKSTYEEPWDLKRQREVAMRNRGVRMKSDDPSGQVLYEEAWDTPQQQQRLEENLRLVRTLSVTSDKFEDALEYLPEASEPSQIRAKAGSKKTQDPVTGGTYEQAWDLNRGLEEKLRSLQLNWTDKEYVPSETDNYQEPWDTAKKQRELEEKLQRASKGSIEKLHFKDQRAGGDSQKENWPSSQAMSSSQSAETSSGSPSSRRSQATTCSIGEPINAMIPLVNQSWYHGNISRDDAERILRVCKEGSYLVRDSSDRCHYTLCIKSSRQTINIQIDQCVDAYGITVYILGKNSKAFETIPSMIDYYTHHPVPIKGAEHTTLLHPVHCQWSEADAEAWG</sequence>
<evidence type="ECO:0000256" key="2">
    <source>
        <dbReference type="PROSITE-ProRule" id="PRU00191"/>
    </source>
</evidence>
<feature type="region of interest" description="Disordered" evidence="3">
    <location>
        <begin position="114"/>
        <end position="220"/>
    </location>
</feature>
<evidence type="ECO:0000313" key="5">
    <source>
        <dbReference type="EMBL" id="PVD20199.1"/>
    </source>
</evidence>
<dbReference type="PANTHER" id="PTHR15127">
    <property type="entry name" value="HEAVYWEIGHT, ISOFORM A"/>
    <property type="match status" value="1"/>
</dbReference>
<feature type="compositionally biased region" description="Low complexity" evidence="3">
    <location>
        <begin position="187"/>
        <end position="203"/>
    </location>
</feature>
<dbReference type="EMBL" id="PZQS01000013">
    <property type="protein sequence ID" value="PVD20199.1"/>
    <property type="molecule type" value="Genomic_DNA"/>
</dbReference>
<reference evidence="5 6" key="1">
    <citation type="submission" date="2018-04" db="EMBL/GenBank/DDBJ databases">
        <title>The genome of golden apple snail Pomacea canaliculata provides insight into stress tolerance and invasive adaptation.</title>
        <authorList>
            <person name="Liu C."/>
            <person name="Liu B."/>
            <person name="Ren Y."/>
            <person name="Zhang Y."/>
            <person name="Wang H."/>
            <person name="Li S."/>
            <person name="Jiang F."/>
            <person name="Yin L."/>
            <person name="Zhang G."/>
            <person name="Qian W."/>
            <person name="Fan W."/>
        </authorList>
    </citation>
    <scope>NUCLEOTIDE SEQUENCE [LARGE SCALE GENOMIC DNA]</scope>
    <source>
        <strain evidence="5">SZHN2017</strain>
        <tissue evidence="5">Muscle</tissue>
    </source>
</reference>
<feature type="region of interest" description="Disordered" evidence="3">
    <location>
        <begin position="355"/>
        <end position="415"/>
    </location>
</feature>
<proteinExistence type="predicted"/>
<keyword evidence="1 2" id="KW-0727">SH2 domain</keyword>
<dbReference type="PRINTS" id="PR00401">
    <property type="entry name" value="SH2DOMAIN"/>
</dbReference>
<dbReference type="AlphaFoldDB" id="A0A2T7NGA3"/>
<dbReference type="InterPro" id="IPR000980">
    <property type="entry name" value="SH2"/>
</dbReference>
<dbReference type="PROSITE" id="PS50001">
    <property type="entry name" value="SH2"/>
    <property type="match status" value="1"/>
</dbReference>
<dbReference type="PANTHER" id="PTHR15127:SF32">
    <property type="entry name" value="HEAVYWEIGHT, ISOFORM A"/>
    <property type="match status" value="1"/>
</dbReference>
<dbReference type="GO" id="GO:0001784">
    <property type="term" value="F:phosphotyrosine residue binding"/>
    <property type="evidence" value="ECO:0007669"/>
    <property type="project" value="TreeGrafter"/>
</dbReference>
<accession>A0A2T7NGA3</accession>
<organism evidence="5 6">
    <name type="scientific">Pomacea canaliculata</name>
    <name type="common">Golden apple snail</name>
    <dbReference type="NCBI Taxonomy" id="400727"/>
    <lineage>
        <taxon>Eukaryota</taxon>
        <taxon>Metazoa</taxon>
        <taxon>Spiralia</taxon>
        <taxon>Lophotrochozoa</taxon>
        <taxon>Mollusca</taxon>
        <taxon>Gastropoda</taxon>
        <taxon>Caenogastropoda</taxon>
        <taxon>Architaenioglossa</taxon>
        <taxon>Ampullarioidea</taxon>
        <taxon>Ampullariidae</taxon>
        <taxon>Pomacea</taxon>
    </lineage>
</organism>
<feature type="compositionally biased region" description="Low complexity" evidence="3">
    <location>
        <begin position="390"/>
        <end position="414"/>
    </location>
</feature>
<keyword evidence="6" id="KW-1185">Reference proteome</keyword>
<dbReference type="SMART" id="SM00252">
    <property type="entry name" value="SH2"/>
    <property type="match status" value="1"/>
</dbReference>
<feature type="compositionally biased region" description="Low complexity" evidence="3">
    <location>
        <begin position="153"/>
        <end position="166"/>
    </location>
</feature>